<sequence>MTIDHRDDLARLSSHARAPERARLRLGVGAAIVLLIAALVTAVLVSALAQPTSDRVGAGPDAASSTAGTFSQAPDAQASPAPTIFVHVLGAVRTPGLFDLPAGSRVMDVVAQAGGLLETADPGGVNLARLLVDGEQLYVPLVGESPPGQPSGAAAGGAAGLAAGPAAKVNLNTGSLSDLDTLPHVGPMMAQRIIDYRTANGRFTSVDDLRNVTGVGDKTFEALKDLVTT</sequence>
<evidence type="ECO:0000313" key="2">
    <source>
        <dbReference type="EMBL" id="TFD79322.1"/>
    </source>
</evidence>
<dbReference type="GO" id="GO:0003677">
    <property type="term" value="F:DNA binding"/>
    <property type="evidence" value="ECO:0007669"/>
    <property type="project" value="InterPro"/>
</dbReference>
<dbReference type="PANTHER" id="PTHR21180">
    <property type="entry name" value="ENDONUCLEASE/EXONUCLEASE/PHOSPHATASE FAMILY DOMAIN-CONTAINING PROTEIN 1"/>
    <property type="match status" value="1"/>
</dbReference>
<dbReference type="EMBL" id="SOHQ01000025">
    <property type="protein sequence ID" value="TFD79322.1"/>
    <property type="molecule type" value="Genomic_DNA"/>
</dbReference>
<dbReference type="Proteomes" id="UP000298218">
    <property type="component" value="Unassembled WGS sequence"/>
</dbReference>
<proteinExistence type="predicted"/>
<dbReference type="Gene3D" id="1.10.150.320">
    <property type="entry name" value="Photosystem II 12 kDa extrinsic protein"/>
    <property type="match status" value="1"/>
</dbReference>
<dbReference type="Gene3D" id="3.10.560.10">
    <property type="entry name" value="Outer membrane lipoprotein wza domain like"/>
    <property type="match status" value="1"/>
</dbReference>
<accession>A0A4Y8KN10</accession>
<dbReference type="RefSeq" id="WP_134174806.1">
    <property type="nucleotide sequence ID" value="NZ_SODI01000001.1"/>
</dbReference>
<evidence type="ECO:0000259" key="1">
    <source>
        <dbReference type="SMART" id="SM00278"/>
    </source>
</evidence>
<keyword evidence="3" id="KW-1185">Reference proteome</keyword>
<dbReference type="InterPro" id="IPR019554">
    <property type="entry name" value="Soluble_ligand-bd"/>
</dbReference>
<name>A0A4Y8KN10_9MICO</name>
<dbReference type="SUPFAM" id="SSF47781">
    <property type="entry name" value="RuvA domain 2-like"/>
    <property type="match status" value="1"/>
</dbReference>
<dbReference type="Pfam" id="PF10531">
    <property type="entry name" value="SLBB"/>
    <property type="match status" value="1"/>
</dbReference>
<dbReference type="AlphaFoldDB" id="A0A4Y8KN10"/>
<protein>
    <submittedName>
        <fullName evidence="2">Helix-hairpin-helix domain-containing protein</fullName>
    </submittedName>
</protein>
<dbReference type="NCBIfam" id="TIGR00426">
    <property type="entry name" value="competence protein ComEA helix-hairpin-helix repeat region"/>
    <property type="match status" value="1"/>
</dbReference>
<evidence type="ECO:0000313" key="3">
    <source>
        <dbReference type="Proteomes" id="UP000298218"/>
    </source>
</evidence>
<comment type="caution">
    <text evidence="2">The sequence shown here is derived from an EMBL/GenBank/DDBJ whole genome shotgun (WGS) entry which is preliminary data.</text>
</comment>
<dbReference type="GO" id="GO:0015628">
    <property type="term" value="P:protein secretion by the type II secretion system"/>
    <property type="evidence" value="ECO:0007669"/>
    <property type="project" value="TreeGrafter"/>
</dbReference>
<gene>
    <name evidence="2" type="ORF">E3T53_07840</name>
</gene>
<dbReference type="InterPro" id="IPR003583">
    <property type="entry name" value="Hlx-hairpin-Hlx_DNA-bd_motif"/>
</dbReference>
<organism evidence="2 3">
    <name type="scientific">Cryobacterium psychrophilum</name>
    <dbReference type="NCBI Taxonomy" id="41988"/>
    <lineage>
        <taxon>Bacteria</taxon>
        <taxon>Bacillati</taxon>
        <taxon>Actinomycetota</taxon>
        <taxon>Actinomycetes</taxon>
        <taxon>Micrococcales</taxon>
        <taxon>Microbacteriaceae</taxon>
        <taxon>Cryobacterium</taxon>
    </lineage>
</organism>
<dbReference type="OrthoDB" id="9758724at2"/>
<dbReference type="InterPro" id="IPR004509">
    <property type="entry name" value="Competence_ComEA_HhH"/>
</dbReference>
<dbReference type="InterPro" id="IPR010994">
    <property type="entry name" value="RuvA_2-like"/>
</dbReference>
<feature type="domain" description="Helix-hairpin-helix DNA-binding motif class 1" evidence="1">
    <location>
        <begin position="207"/>
        <end position="226"/>
    </location>
</feature>
<dbReference type="GO" id="GO:0015627">
    <property type="term" value="C:type II protein secretion system complex"/>
    <property type="evidence" value="ECO:0007669"/>
    <property type="project" value="TreeGrafter"/>
</dbReference>
<dbReference type="GO" id="GO:0006281">
    <property type="term" value="P:DNA repair"/>
    <property type="evidence" value="ECO:0007669"/>
    <property type="project" value="InterPro"/>
</dbReference>
<dbReference type="SMART" id="SM00278">
    <property type="entry name" value="HhH1"/>
    <property type="match status" value="2"/>
</dbReference>
<dbReference type="Pfam" id="PF12836">
    <property type="entry name" value="HHH_3"/>
    <property type="match status" value="1"/>
</dbReference>
<dbReference type="PANTHER" id="PTHR21180:SF32">
    <property type="entry name" value="ENDONUCLEASE_EXONUCLEASE_PHOSPHATASE FAMILY DOMAIN-CONTAINING PROTEIN 1"/>
    <property type="match status" value="1"/>
</dbReference>
<reference evidence="2 3" key="1">
    <citation type="submission" date="2019-03" db="EMBL/GenBank/DDBJ databases">
        <title>Genomics of glacier-inhabiting Cryobacterium strains.</title>
        <authorList>
            <person name="Liu Q."/>
            <person name="Xin Y.-H."/>
        </authorList>
    </citation>
    <scope>NUCLEOTIDE SEQUENCE [LARGE SCALE GENOMIC DNA]</scope>
    <source>
        <strain evidence="2 3">CGMCC 1.4292</strain>
    </source>
</reference>
<feature type="domain" description="Helix-hairpin-helix DNA-binding motif class 1" evidence="1">
    <location>
        <begin position="177"/>
        <end position="196"/>
    </location>
</feature>
<dbReference type="InterPro" id="IPR051675">
    <property type="entry name" value="Endo/Exo/Phosphatase_dom_1"/>
</dbReference>